<proteinExistence type="predicted"/>
<protein>
    <submittedName>
        <fullName evidence="1">Os08g0104800 protein</fullName>
    </submittedName>
</protein>
<dbReference type="Gramene" id="Os08t0104800-01">
    <property type="protein sequence ID" value="Os08t0104800-01"/>
    <property type="gene ID" value="Os08g0104800"/>
</dbReference>
<dbReference type="OMA" id="VANEMMS"/>
<dbReference type="Proteomes" id="UP000000763">
    <property type="component" value="Chromosome 8"/>
</dbReference>
<reference evidence="2" key="2">
    <citation type="journal article" date="2008" name="Nucleic Acids Res.">
        <title>The rice annotation project database (RAP-DB): 2008 update.</title>
        <authorList>
            <consortium name="The rice annotation project (RAP)"/>
        </authorList>
    </citation>
    <scope>GENOME REANNOTATION</scope>
    <source>
        <strain evidence="2">cv. Nipponbare</strain>
    </source>
</reference>
<dbReference type="EMBL" id="AP008214">
    <property type="protein sequence ID" value="BAF22695.1"/>
    <property type="molecule type" value="Genomic_DNA"/>
</dbReference>
<dbReference type="SMR" id="A0A0P0XBC0"/>
<dbReference type="KEGG" id="osa:4344441"/>
<reference evidence="1 2" key="1">
    <citation type="journal article" date="2005" name="Nature">
        <title>The map-based sequence of the rice genome.</title>
        <authorList>
            <consortium name="International rice genome sequencing project (IRGSP)"/>
            <person name="Matsumoto T."/>
            <person name="Wu J."/>
            <person name="Kanamori H."/>
            <person name="Katayose Y."/>
            <person name="Fujisawa M."/>
            <person name="Namiki N."/>
            <person name="Mizuno H."/>
            <person name="Yamamoto K."/>
            <person name="Antonio B.A."/>
            <person name="Baba T."/>
            <person name="Sakata K."/>
            <person name="Nagamura Y."/>
            <person name="Aoki H."/>
            <person name="Arikawa K."/>
            <person name="Arita K."/>
            <person name="Bito T."/>
            <person name="Chiden Y."/>
            <person name="Fujitsuka N."/>
            <person name="Fukunaka R."/>
            <person name="Hamada M."/>
            <person name="Harada C."/>
            <person name="Hayashi A."/>
            <person name="Hijishita S."/>
            <person name="Honda M."/>
            <person name="Hosokawa S."/>
            <person name="Ichikawa Y."/>
            <person name="Idonuma A."/>
            <person name="Iijima M."/>
            <person name="Ikeda M."/>
            <person name="Ikeno M."/>
            <person name="Ito K."/>
            <person name="Ito S."/>
            <person name="Ito T."/>
            <person name="Ito Y."/>
            <person name="Ito Y."/>
            <person name="Iwabuchi A."/>
            <person name="Kamiya K."/>
            <person name="Karasawa W."/>
            <person name="Kurita K."/>
            <person name="Katagiri S."/>
            <person name="Kikuta A."/>
            <person name="Kobayashi H."/>
            <person name="Kobayashi N."/>
            <person name="Machita K."/>
            <person name="Maehara T."/>
            <person name="Masukawa M."/>
            <person name="Mizubayashi T."/>
            <person name="Mukai Y."/>
            <person name="Nagasaki H."/>
            <person name="Nagata Y."/>
            <person name="Naito S."/>
            <person name="Nakashima M."/>
            <person name="Nakama Y."/>
            <person name="Nakamichi Y."/>
            <person name="Nakamura M."/>
            <person name="Meguro A."/>
            <person name="Negishi M."/>
            <person name="Ohta I."/>
            <person name="Ohta T."/>
            <person name="Okamoto M."/>
            <person name="Ono N."/>
            <person name="Saji S."/>
            <person name="Sakaguchi M."/>
            <person name="Sakai K."/>
            <person name="Shibata M."/>
            <person name="Shimokawa T."/>
            <person name="Song J."/>
            <person name="Takazaki Y."/>
            <person name="Terasawa K."/>
            <person name="Tsugane M."/>
            <person name="Tsuji K."/>
            <person name="Ueda S."/>
            <person name="Waki K."/>
            <person name="Yamagata H."/>
            <person name="Yamamoto M."/>
            <person name="Yamamoto S."/>
            <person name="Yamane H."/>
            <person name="Yoshiki S."/>
            <person name="Yoshihara R."/>
            <person name="Yukawa K."/>
            <person name="Zhong H."/>
            <person name="Yano M."/>
            <person name="Yuan Q."/>
            <person name="Ouyang S."/>
            <person name="Liu J."/>
            <person name="Jones K.M."/>
            <person name="Gansberger K."/>
            <person name="Moffat K."/>
            <person name="Hill J."/>
            <person name="Bera J."/>
            <person name="Fadrosh D."/>
            <person name="Jin S."/>
            <person name="Johri S."/>
            <person name="Kim M."/>
            <person name="Overton L."/>
            <person name="Reardon M."/>
            <person name="Tsitrin T."/>
            <person name="Vuong H."/>
            <person name="Weaver B."/>
            <person name="Ciecko A."/>
            <person name="Tallon L."/>
            <person name="Jackson J."/>
            <person name="Pai G."/>
            <person name="Aken S.V."/>
            <person name="Utterback T."/>
            <person name="Reidmuller S."/>
            <person name="Feldblyum T."/>
            <person name="Hsiao J."/>
            <person name="Zismann V."/>
            <person name="Iobst S."/>
            <person name="de Vazeille A.R."/>
            <person name="Buell C.R."/>
            <person name="Ying K."/>
            <person name="Li Y."/>
            <person name="Lu T."/>
            <person name="Huang Y."/>
            <person name="Zhao Q."/>
            <person name="Feng Q."/>
            <person name="Zhang L."/>
            <person name="Zhu J."/>
            <person name="Weng Q."/>
            <person name="Mu J."/>
            <person name="Lu Y."/>
            <person name="Fan D."/>
            <person name="Liu Y."/>
            <person name="Guan J."/>
            <person name="Zhang Y."/>
            <person name="Yu S."/>
            <person name="Liu X."/>
            <person name="Zhang Y."/>
            <person name="Hong G."/>
            <person name="Han B."/>
            <person name="Choisne N."/>
            <person name="Demange N."/>
            <person name="Orjeda G."/>
            <person name="Samain S."/>
            <person name="Cattolico L."/>
            <person name="Pelletier E."/>
            <person name="Couloux A."/>
            <person name="Segurens B."/>
            <person name="Wincker P."/>
            <person name="D'Hont A."/>
            <person name="Scarpelli C."/>
            <person name="Weissenbach J."/>
            <person name="Salanoubat M."/>
            <person name="Quetier F."/>
            <person name="Yu Y."/>
            <person name="Kim H.R."/>
            <person name="Rambo T."/>
            <person name="Currie J."/>
            <person name="Collura K."/>
            <person name="Luo M."/>
            <person name="Yang T."/>
            <person name="Ammiraju J.S.S."/>
            <person name="Engler F."/>
            <person name="Soderlund C."/>
            <person name="Wing R.A."/>
            <person name="Palmer L.E."/>
            <person name="de la Bastide M."/>
            <person name="Spiegel L."/>
            <person name="Nascimento L."/>
            <person name="Zutavern T."/>
            <person name="O'Shaughnessy A."/>
            <person name="Dike S."/>
            <person name="Dedhia N."/>
            <person name="Preston R."/>
            <person name="Balija V."/>
            <person name="McCombie W.R."/>
            <person name="Chow T."/>
            <person name="Chen H."/>
            <person name="Chung M."/>
            <person name="Chen C."/>
            <person name="Shaw J."/>
            <person name="Wu H."/>
            <person name="Hsiao K."/>
            <person name="Chao Y."/>
            <person name="Chu M."/>
            <person name="Cheng C."/>
            <person name="Hour A."/>
            <person name="Lee P."/>
            <person name="Lin S."/>
            <person name="Lin Y."/>
            <person name="Liou J."/>
            <person name="Liu S."/>
            <person name="Hsing Y."/>
            <person name="Raghuvanshi S."/>
            <person name="Mohanty A."/>
            <person name="Bharti A.K."/>
            <person name="Gaur A."/>
            <person name="Gupta V."/>
            <person name="Kumar D."/>
            <person name="Ravi V."/>
            <person name="Vij S."/>
            <person name="Kapur A."/>
            <person name="Khurana P."/>
            <person name="Khurana P."/>
            <person name="Khurana J.P."/>
            <person name="Tyagi A.K."/>
            <person name="Gaikwad K."/>
            <person name="Singh A."/>
            <person name="Dalal V."/>
            <person name="Srivastava S."/>
            <person name="Dixit A."/>
            <person name="Pal A.K."/>
            <person name="Ghazi I.A."/>
            <person name="Yadav M."/>
            <person name="Pandit A."/>
            <person name="Bhargava A."/>
            <person name="Sureshbabu K."/>
            <person name="Batra K."/>
            <person name="Sharma T.R."/>
            <person name="Mohapatra T."/>
            <person name="Singh N.K."/>
            <person name="Messing J."/>
            <person name="Nelson A.B."/>
            <person name="Fuks G."/>
            <person name="Kavchok S."/>
            <person name="Keizer G."/>
            <person name="Linton E."/>
            <person name="Llaca V."/>
            <person name="Song R."/>
            <person name="Tanyolac B."/>
            <person name="Young S."/>
            <person name="Ho-Il K."/>
            <person name="Hahn J.H."/>
            <person name="Sangsakoo G."/>
            <person name="Vanavichit A."/>
            <person name="de Mattos Luiz.A.T."/>
            <person name="Zimmer P.D."/>
            <person name="Malone G."/>
            <person name="Dellagostin O."/>
            <person name="de Oliveira A.C."/>
            <person name="Bevan M."/>
            <person name="Bancroft I."/>
            <person name="Minx P."/>
            <person name="Cordum H."/>
            <person name="Wilson R."/>
            <person name="Cheng Z."/>
            <person name="Jin W."/>
            <person name="Jiang J."/>
            <person name="Leong S.A."/>
            <person name="Iwama H."/>
            <person name="Gojobori T."/>
            <person name="Itoh T."/>
            <person name="Niimura Y."/>
            <person name="Fujii Y."/>
            <person name="Habara T."/>
            <person name="Sakai H."/>
            <person name="Sato Y."/>
            <person name="Wilson G."/>
            <person name="Kumar K."/>
            <person name="McCouch S."/>
            <person name="Juretic N."/>
            <person name="Hoen D."/>
            <person name="Wright S."/>
            <person name="Bruskiewich R."/>
            <person name="Bureau T."/>
            <person name="Miyao A."/>
            <person name="Hirochika H."/>
            <person name="Nishikawa T."/>
            <person name="Kadowaki K."/>
            <person name="Sugiura M."/>
            <person name="Burr B."/>
            <person name="Sasaki T."/>
        </authorList>
    </citation>
    <scope>NUCLEOTIDE SEQUENCE [LARGE SCALE GENOMIC DNA]</scope>
    <source>
        <strain evidence="2">cv. Nipponbare</strain>
    </source>
</reference>
<evidence type="ECO:0000313" key="1">
    <source>
        <dbReference type="EMBL" id="BAF22695.1"/>
    </source>
</evidence>
<dbReference type="OrthoDB" id="691840at2759"/>
<dbReference type="PANTHER" id="PTHR31509">
    <property type="entry name" value="BPS1-LIKE PROTEIN"/>
    <property type="match status" value="1"/>
</dbReference>
<dbReference type="AlphaFoldDB" id="A0A0P0XBC0"/>
<dbReference type="KEGG" id="dosa:Os08g0104800"/>
<accession>A0A0P0XBC0</accession>
<evidence type="ECO:0000313" key="2">
    <source>
        <dbReference type="Proteomes" id="UP000000763"/>
    </source>
</evidence>
<name>A0A0P0XBC0_ORYSJ</name>
<gene>
    <name evidence="1" type="ordered locus">Os08g0104800</name>
</gene>
<sequence>MMKRFYSSIGQGVEALHRSLAVGEVGFMSAAFVQQAAALVRSVHAQLLEVVGRLHLPAGERWLDEYMDETSRLWDACLLVRAGASALHAYSAAAAHAIHHLYDHDDDYIHAARAINAPRRHAAGLLQDNRALLHDNILDPASLLLLDHRSPRDLNLNAFNGFRALLYALRNATSFLLAILLSATVSSCLPDHLISTCTPLPLPTAPGYASSMARLRHRVAQEMRALAAPAADGILMYEFRQARAAIDSLKADLDRVVATGTGYAHREDMAERAHLVKGCLAMLSSGAEAVIAELDDLFDDIVEGRKMLSDLCSHR</sequence>
<organism evidence="1 2">
    <name type="scientific">Oryza sativa subsp. japonica</name>
    <name type="common">Rice</name>
    <dbReference type="NCBI Taxonomy" id="39947"/>
    <lineage>
        <taxon>Eukaryota</taxon>
        <taxon>Viridiplantae</taxon>
        <taxon>Streptophyta</taxon>
        <taxon>Embryophyta</taxon>
        <taxon>Tracheophyta</taxon>
        <taxon>Spermatophyta</taxon>
        <taxon>Magnoliopsida</taxon>
        <taxon>Liliopsida</taxon>
        <taxon>Poales</taxon>
        <taxon>Poaceae</taxon>
        <taxon>BOP clade</taxon>
        <taxon>Oryzoideae</taxon>
        <taxon>Oryzeae</taxon>
        <taxon>Oryzinae</taxon>
        <taxon>Oryza</taxon>
        <taxon>Oryza sativa</taxon>
    </lineage>
</organism>